<name>A0A1S8B100_9EURY</name>
<evidence type="ECO:0000313" key="2">
    <source>
        <dbReference type="Proteomes" id="UP000189370"/>
    </source>
</evidence>
<evidence type="ECO:0008006" key="3">
    <source>
        <dbReference type="Google" id="ProtNLM"/>
    </source>
</evidence>
<sequence length="123" mass="12608">MVAVVIVLAAAIGTYFLGFGDLLDGGARAAVETEVAPGTDNGSVTVVVLDIGSSDRVEITAETGGDDITDGATTDSSIERTATESGERITVEERSAGDTTIELTGVAYTSHSESIVLEREVTI</sequence>
<accession>A0A1S8B100</accession>
<gene>
    <name evidence="1" type="ORF">A6E15_03450</name>
</gene>
<protein>
    <recommendedName>
        <fullName evidence="3">Archaeal Type IV pilin N-terminal domain-containing protein</fullName>
    </recommendedName>
</protein>
<evidence type="ECO:0000313" key="1">
    <source>
        <dbReference type="EMBL" id="OLZ42622.1"/>
    </source>
</evidence>
<reference evidence="2" key="1">
    <citation type="submission" date="2016-04" db="EMBL/GenBank/DDBJ databases">
        <authorList>
            <person name="Chen S.-C."/>
            <person name="Lai M.-C."/>
        </authorList>
    </citation>
    <scope>NUCLEOTIDE SEQUENCE [LARGE SCALE GENOMIC DNA]</scope>
    <source>
        <strain evidence="2">AB14</strain>
    </source>
</reference>
<dbReference type="EMBL" id="LWLN01000001">
    <property type="protein sequence ID" value="OLZ42622.1"/>
    <property type="molecule type" value="Genomic_DNA"/>
</dbReference>
<dbReference type="Proteomes" id="UP000189370">
    <property type="component" value="Unassembled WGS sequence"/>
</dbReference>
<dbReference type="AlphaFoldDB" id="A0A1S8B100"/>
<organism evidence="1 2">
    <name type="scientific">Natrinema saccharevitans</name>
    <dbReference type="NCBI Taxonomy" id="301967"/>
    <lineage>
        <taxon>Archaea</taxon>
        <taxon>Methanobacteriati</taxon>
        <taxon>Methanobacteriota</taxon>
        <taxon>Stenosarchaea group</taxon>
        <taxon>Halobacteria</taxon>
        <taxon>Halobacteriales</taxon>
        <taxon>Natrialbaceae</taxon>
        <taxon>Natrinema</taxon>
    </lineage>
</organism>
<proteinExistence type="predicted"/>
<keyword evidence="2" id="KW-1185">Reference proteome</keyword>
<comment type="caution">
    <text evidence="1">The sequence shown here is derived from an EMBL/GenBank/DDBJ whole genome shotgun (WGS) entry which is preliminary data.</text>
</comment>